<feature type="domain" description="Glycosyl transferase family 1" evidence="2">
    <location>
        <begin position="159"/>
        <end position="306"/>
    </location>
</feature>
<dbReference type="AlphaFoldDB" id="A0A1F7X468"/>
<dbReference type="CDD" id="cd03809">
    <property type="entry name" value="GT4_MtfB-like"/>
    <property type="match status" value="1"/>
</dbReference>
<dbReference type="InterPro" id="IPR028098">
    <property type="entry name" value="Glyco_trans_4-like_N"/>
</dbReference>
<dbReference type="Gene3D" id="3.40.50.2000">
    <property type="entry name" value="Glycogen Phosphorylase B"/>
    <property type="match status" value="2"/>
</dbReference>
<gene>
    <name evidence="4" type="ORF">A2Y68_00485</name>
</gene>
<evidence type="ECO:0000256" key="1">
    <source>
        <dbReference type="ARBA" id="ARBA00022679"/>
    </source>
</evidence>
<dbReference type="Proteomes" id="UP000176778">
    <property type="component" value="Unassembled WGS sequence"/>
</dbReference>
<proteinExistence type="predicted"/>
<dbReference type="PANTHER" id="PTHR46401">
    <property type="entry name" value="GLYCOSYLTRANSFERASE WBBK-RELATED"/>
    <property type="match status" value="1"/>
</dbReference>
<feature type="domain" description="Glycosyltransferase subfamily 4-like N-terminal" evidence="3">
    <location>
        <begin position="54"/>
        <end position="147"/>
    </location>
</feature>
<evidence type="ECO:0000313" key="5">
    <source>
        <dbReference type="Proteomes" id="UP000176778"/>
    </source>
</evidence>
<dbReference type="Pfam" id="PF00534">
    <property type="entry name" value="Glycos_transf_1"/>
    <property type="match status" value="1"/>
</dbReference>
<accession>A0A1F7X468</accession>
<dbReference type="EMBL" id="MGFR01000002">
    <property type="protein sequence ID" value="OGM09890.1"/>
    <property type="molecule type" value="Genomic_DNA"/>
</dbReference>
<organism evidence="4 5">
    <name type="scientific">Candidatus Woesebacteria bacterium RBG_13_46_13</name>
    <dbReference type="NCBI Taxonomy" id="1802479"/>
    <lineage>
        <taxon>Bacteria</taxon>
        <taxon>Candidatus Woeseibacteriota</taxon>
    </lineage>
</organism>
<dbReference type="Pfam" id="PF13439">
    <property type="entry name" value="Glyco_transf_4"/>
    <property type="match status" value="1"/>
</dbReference>
<evidence type="ECO:0000259" key="3">
    <source>
        <dbReference type="Pfam" id="PF13439"/>
    </source>
</evidence>
<protein>
    <recommendedName>
        <fullName evidence="6">Glycosyl transferase family 1 domain-containing protein</fullName>
    </recommendedName>
</protein>
<dbReference type="PANTHER" id="PTHR46401:SF2">
    <property type="entry name" value="GLYCOSYLTRANSFERASE WBBK-RELATED"/>
    <property type="match status" value="1"/>
</dbReference>
<evidence type="ECO:0000313" key="4">
    <source>
        <dbReference type="EMBL" id="OGM09890.1"/>
    </source>
</evidence>
<dbReference type="SUPFAM" id="SSF53756">
    <property type="entry name" value="UDP-Glycosyltransferase/glycogen phosphorylase"/>
    <property type="match status" value="1"/>
</dbReference>
<dbReference type="GO" id="GO:0009103">
    <property type="term" value="P:lipopolysaccharide biosynthetic process"/>
    <property type="evidence" value="ECO:0007669"/>
    <property type="project" value="TreeGrafter"/>
</dbReference>
<name>A0A1F7X468_9BACT</name>
<keyword evidence="1" id="KW-0808">Transferase</keyword>
<dbReference type="GO" id="GO:0016757">
    <property type="term" value="F:glycosyltransferase activity"/>
    <property type="evidence" value="ECO:0007669"/>
    <property type="project" value="InterPro"/>
</dbReference>
<comment type="caution">
    <text evidence="4">The sequence shown here is derived from an EMBL/GenBank/DDBJ whole genome shotgun (WGS) entry which is preliminary data.</text>
</comment>
<dbReference type="STRING" id="1802479.A2Y68_00485"/>
<evidence type="ECO:0008006" key="6">
    <source>
        <dbReference type="Google" id="ProtNLM"/>
    </source>
</evidence>
<dbReference type="InterPro" id="IPR001296">
    <property type="entry name" value="Glyco_trans_1"/>
</dbReference>
<sequence>MRVIIDGHMLGRNEGGNERYVKGIIKGLSPLKNIKTRIYRSHTRGVVADLKRVFIDLPRQAEGFRADIVHATYIGPLWGRGRLVLTVHDFLFRRNPEFFSLKEQLVFGLLLPLCLKRTSAVIVPSNFVKKEAVKFYPWLKNKVFVTYEAADGVFSYKRSKKARKPYLLAFNSKNPKKNIARVIAAYGIVQKSLPQTELLVVGPRVAAGEGVTFVENVGERKLAQLYHGCECLVYFSLYEGFGLPILEAFIGGVAVVASDIPVHREIAGNAALFAKPKNPQDLADKIIKLLGNPSLKAKLVRKGRERAATFSWEKTGKETAAIYRRVLKP</sequence>
<evidence type="ECO:0000259" key="2">
    <source>
        <dbReference type="Pfam" id="PF00534"/>
    </source>
</evidence>
<reference evidence="4 5" key="1">
    <citation type="journal article" date="2016" name="Nat. Commun.">
        <title>Thousands of microbial genomes shed light on interconnected biogeochemical processes in an aquifer system.</title>
        <authorList>
            <person name="Anantharaman K."/>
            <person name="Brown C.T."/>
            <person name="Hug L.A."/>
            <person name="Sharon I."/>
            <person name="Castelle C.J."/>
            <person name="Probst A.J."/>
            <person name="Thomas B.C."/>
            <person name="Singh A."/>
            <person name="Wilkins M.J."/>
            <person name="Karaoz U."/>
            <person name="Brodie E.L."/>
            <person name="Williams K.H."/>
            <person name="Hubbard S.S."/>
            <person name="Banfield J.F."/>
        </authorList>
    </citation>
    <scope>NUCLEOTIDE SEQUENCE [LARGE SCALE GENOMIC DNA]</scope>
</reference>